<feature type="region of interest" description="Disordered" evidence="1">
    <location>
        <begin position="852"/>
        <end position="927"/>
    </location>
</feature>
<dbReference type="RefSeq" id="XP_022487986.1">
    <property type="nucleotide sequence ID" value="XM_022632316.1"/>
</dbReference>
<dbReference type="GeneID" id="34577050"/>
<organism evidence="3 4">
    <name type="scientific">Penicillium arizonense</name>
    <dbReference type="NCBI Taxonomy" id="1835702"/>
    <lineage>
        <taxon>Eukaryota</taxon>
        <taxon>Fungi</taxon>
        <taxon>Dikarya</taxon>
        <taxon>Ascomycota</taxon>
        <taxon>Pezizomycotina</taxon>
        <taxon>Eurotiomycetes</taxon>
        <taxon>Eurotiomycetidae</taxon>
        <taxon>Eurotiales</taxon>
        <taxon>Aspergillaceae</taxon>
        <taxon>Penicillium</taxon>
    </lineage>
</organism>
<evidence type="ECO:0000313" key="4">
    <source>
        <dbReference type="Proteomes" id="UP000177622"/>
    </source>
</evidence>
<feature type="compositionally biased region" description="Acidic residues" evidence="1">
    <location>
        <begin position="184"/>
        <end position="199"/>
    </location>
</feature>
<feature type="domain" description="Ig-like" evidence="2">
    <location>
        <begin position="487"/>
        <end position="605"/>
    </location>
</feature>
<dbReference type="OrthoDB" id="5229017at2759"/>
<feature type="compositionally biased region" description="Polar residues" evidence="1">
    <location>
        <begin position="259"/>
        <end position="274"/>
    </location>
</feature>
<dbReference type="EMBL" id="LXJU01000010">
    <property type="protein sequence ID" value="OGE52544.1"/>
    <property type="molecule type" value="Genomic_DNA"/>
</dbReference>
<feature type="compositionally biased region" description="Polar residues" evidence="1">
    <location>
        <begin position="881"/>
        <end position="897"/>
    </location>
</feature>
<feature type="region of interest" description="Disordered" evidence="1">
    <location>
        <begin position="1"/>
        <end position="27"/>
    </location>
</feature>
<feature type="region of interest" description="Disordered" evidence="1">
    <location>
        <begin position="174"/>
        <end position="201"/>
    </location>
</feature>
<feature type="region of interest" description="Disordered" evidence="1">
    <location>
        <begin position="466"/>
        <end position="532"/>
    </location>
</feature>
<evidence type="ECO:0000313" key="3">
    <source>
        <dbReference type="EMBL" id="OGE52544.1"/>
    </source>
</evidence>
<feature type="compositionally biased region" description="Low complexity" evidence="1">
    <location>
        <begin position="855"/>
        <end position="874"/>
    </location>
</feature>
<feature type="region of interest" description="Disordered" evidence="1">
    <location>
        <begin position="249"/>
        <end position="274"/>
    </location>
</feature>
<dbReference type="PROSITE" id="PS50835">
    <property type="entry name" value="IG_LIKE"/>
    <property type="match status" value="1"/>
</dbReference>
<accession>A0A1F5LH63</accession>
<keyword evidence="4" id="KW-1185">Reference proteome</keyword>
<name>A0A1F5LH63_PENAI</name>
<feature type="compositionally biased region" description="Polar residues" evidence="1">
    <location>
        <begin position="485"/>
        <end position="505"/>
    </location>
</feature>
<comment type="caution">
    <text evidence="3">The sequence shown here is derived from an EMBL/GenBank/DDBJ whole genome shotgun (WGS) entry which is preliminary data.</text>
</comment>
<evidence type="ECO:0000256" key="1">
    <source>
        <dbReference type="SAM" id="MobiDB-lite"/>
    </source>
</evidence>
<feature type="compositionally biased region" description="Basic and acidic residues" evidence="1">
    <location>
        <begin position="472"/>
        <end position="483"/>
    </location>
</feature>
<feature type="compositionally biased region" description="Low complexity" evidence="1">
    <location>
        <begin position="511"/>
        <end position="532"/>
    </location>
</feature>
<gene>
    <name evidence="3" type="ORF">PENARI_c010G07931</name>
</gene>
<reference evidence="3 4" key="1">
    <citation type="journal article" date="2016" name="Sci. Rep.">
        <title>Penicillium arizonense, a new, genome sequenced fungal species, reveals a high chemical diversity in secreted metabolites.</title>
        <authorList>
            <person name="Grijseels S."/>
            <person name="Nielsen J.C."/>
            <person name="Randelovic M."/>
            <person name="Nielsen J."/>
            <person name="Nielsen K.F."/>
            <person name="Workman M."/>
            <person name="Frisvad J.C."/>
        </authorList>
    </citation>
    <scope>NUCLEOTIDE SEQUENCE [LARGE SCALE GENOMIC DNA]</scope>
    <source>
        <strain evidence="3 4">CBS 141311</strain>
    </source>
</reference>
<proteinExistence type="predicted"/>
<dbReference type="AlphaFoldDB" id="A0A1F5LH63"/>
<evidence type="ECO:0000259" key="2">
    <source>
        <dbReference type="PROSITE" id="PS50835"/>
    </source>
</evidence>
<dbReference type="Proteomes" id="UP000177622">
    <property type="component" value="Unassembled WGS sequence"/>
</dbReference>
<protein>
    <recommendedName>
        <fullName evidence="2">Ig-like domain-containing protein</fullName>
    </recommendedName>
</protein>
<dbReference type="InterPro" id="IPR007110">
    <property type="entry name" value="Ig-like_dom"/>
</dbReference>
<sequence length="951" mass="104520">MYPDVSGIKSTKGWHSRNLSNVDRRPTPGQIFQRYRDMEEEVDPELSAWRKANQPQMDRADAFYNKTMIPGTKYDSSLGKPFPTPIGKDASILLPKQKVETCNSADEKLECNITSAASNEQLEIVCKQLQDVKFYAVPPPTPSGPSSHTAAIFDLEAVVQSAHISMRNLPLTFPRLDRSHDGTNDNEETTDEETTDDETKEVVPLLEREVDMNGYWKYLSEDGELHGTYGQAKINGGLPVTVWIPHSADDALDPPDIQVSGSPHSSDLPTTPNSPSVNFCQSSKCCPSRSAVPEVAGEVMWECADSEQFYSSEEAGAHGRVVSYAGYDDHPAIDGYVSPYRARTPSDGWKNEFDATANALGGVRSLSHRVVHNYVSPLPAGNPLDCWTNEPAHFEDRDSNANATVRGGYRNWSHYALDGAGSLDLRACTPPVCGWKFETVEEMYAFYANDRTNSCMVSPLSISRNGSGDLTSESHVDQFERSRAPSPTVSFSDMVSTSRKQSATSPFKGDSSTSSCAAAGAGTAPASSPESAIYSDQNCWDPLMDDIENMLKKEPATDFNWTANVSIQFTNGQQTAVHVPEGSDDTHNCAASIEDNAESDTANVALSHEFSLESDSDALPRRHFNKELFGNNGWLDQTNTTKTGSKRRVSSGLKGLGQTVKAHIKDLTGDAKRARITTANPSIAIETTAALSLSIETQVKLYAELEYLIVTTANRFLMDEYYDGHVSDLSIRRLNKQWISKNRPGVPQFCFDQSTQRELIFANRQSVQFGGDASNQPMLLHTIFSNWKAVCTETSVRSFCLPDAAVRKHLRDIEGILELLQAPPSIMETMQTLAMRTREEILQVRAARTARASYGSGAPDTPSTPSTPSSPGSTFAYANPRTPTASSISRFSCTSRTPHSRRREASPNSCTPKTSLPLHHDQNAPFEPAGWTAELAVGRRQRRTWRSINGR</sequence>